<accession>A0A8H7RT92</accession>
<evidence type="ECO:0000313" key="3">
    <source>
        <dbReference type="Proteomes" id="UP000646827"/>
    </source>
</evidence>
<evidence type="ECO:0000313" key="2">
    <source>
        <dbReference type="EMBL" id="KAG2216812.1"/>
    </source>
</evidence>
<dbReference type="Proteomes" id="UP000646827">
    <property type="component" value="Unassembled WGS sequence"/>
</dbReference>
<keyword evidence="3" id="KW-1185">Reference proteome</keyword>
<feature type="region of interest" description="Disordered" evidence="1">
    <location>
        <begin position="1"/>
        <end position="29"/>
    </location>
</feature>
<sequence length="158" mass="18094">MSNSSTTYSLSNQSVSSDNTSATSIKEEMSSWDTPVENVYHHETVWNNEKTSNLPILTINNGGHMLFRTYDPEQQAQEDLETARRLLANRIAVRLVSTLWTLPDESARYKAIHDYIKKHLHDNYITADTKLHAMVNSYYNTLVSAGFPHHLVQRDVEL</sequence>
<organism evidence="2 3">
    <name type="scientific">Circinella minor</name>
    <dbReference type="NCBI Taxonomy" id="1195481"/>
    <lineage>
        <taxon>Eukaryota</taxon>
        <taxon>Fungi</taxon>
        <taxon>Fungi incertae sedis</taxon>
        <taxon>Mucoromycota</taxon>
        <taxon>Mucoromycotina</taxon>
        <taxon>Mucoromycetes</taxon>
        <taxon>Mucorales</taxon>
        <taxon>Lichtheimiaceae</taxon>
        <taxon>Circinella</taxon>
    </lineage>
</organism>
<protein>
    <submittedName>
        <fullName evidence="2">Uncharacterized protein</fullName>
    </submittedName>
</protein>
<dbReference type="AlphaFoldDB" id="A0A8H7RT92"/>
<reference evidence="2 3" key="1">
    <citation type="submission" date="2020-12" db="EMBL/GenBank/DDBJ databases">
        <title>Metabolic potential, ecology and presence of endohyphal bacteria is reflected in genomic diversity of Mucoromycotina.</title>
        <authorList>
            <person name="Muszewska A."/>
            <person name="Okrasinska A."/>
            <person name="Steczkiewicz K."/>
            <person name="Drgas O."/>
            <person name="Orlowska M."/>
            <person name="Perlinska-Lenart U."/>
            <person name="Aleksandrzak-Piekarczyk T."/>
            <person name="Szatraj K."/>
            <person name="Zielenkiewicz U."/>
            <person name="Pilsyk S."/>
            <person name="Malc E."/>
            <person name="Mieczkowski P."/>
            <person name="Kruszewska J.S."/>
            <person name="Biernat P."/>
            <person name="Pawlowska J."/>
        </authorList>
    </citation>
    <scope>NUCLEOTIDE SEQUENCE [LARGE SCALE GENOMIC DNA]</scope>
    <source>
        <strain evidence="2 3">CBS 142.35</strain>
    </source>
</reference>
<name>A0A8H7RT92_9FUNG</name>
<dbReference type="OrthoDB" id="2292723at2759"/>
<evidence type="ECO:0000256" key="1">
    <source>
        <dbReference type="SAM" id="MobiDB-lite"/>
    </source>
</evidence>
<dbReference type="EMBL" id="JAEPRB010000358">
    <property type="protein sequence ID" value="KAG2216812.1"/>
    <property type="molecule type" value="Genomic_DNA"/>
</dbReference>
<proteinExistence type="predicted"/>
<gene>
    <name evidence="2" type="ORF">INT45_013824</name>
</gene>
<comment type="caution">
    <text evidence="2">The sequence shown here is derived from an EMBL/GenBank/DDBJ whole genome shotgun (WGS) entry which is preliminary data.</text>
</comment>
<feature type="compositionally biased region" description="Polar residues" evidence="1">
    <location>
        <begin position="1"/>
        <end position="24"/>
    </location>
</feature>